<evidence type="ECO:0000313" key="10">
    <source>
        <dbReference type="Proteomes" id="UP000092504"/>
    </source>
</evidence>
<sequence>MAELRTEEEQLEAIKRWWKENGVSLLIGAAIAAAGVFGWKTWQDYQAGQAEAASQRYQQLLTLSSQEQLDDAARERAEEMATTLVEEHGGTLYADMAQLLSARLSVEGGDQAAARETLEALIANSEHDYLSGLARLRLARLQVAADEAEAALKTLDGAIPAPLAAQQADIRGDAHFALEQTDQARDAWREALRLAENGERPLYGVQLKLDNLGVQETTS</sequence>
<dbReference type="PANTHER" id="PTHR38035:SF1">
    <property type="entry name" value="ANCILLARY SECYEG TRANSLOCON SUBUNIT"/>
    <property type="match status" value="1"/>
</dbReference>
<dbReference type="PIRSF" id="PIRSF006170">
    <property type="entry name" value="YfgM"/>
    <property type="match status" value="1"/>
</dbReference>
<dbReference type="Pfam" id="PF09976">
    <property type="entry name" value="TPR_21"/>
    <property type="match status" value="1"/>
</dbReference>
<evidence type="ECO:0000256" key="3">
    <source>
        <dbReference type="ARBA" id="ARBA00022692"/>
    </source>
</evidence>
<dbReference type="InterPro" id="IPR011990">
    <property type="entry name" value="TPR-like_helical_dom_sf"/>
</dbReference>
<protein>
    <recommendedName>
        <fullName evidence="8">Ancillary SecYEG translocon subunit</fullName>
    </recommendedName>
</protein>
<keyword evidence="6" id="KW-0143">Chaperone</keyword>
<evidence type="ECO:0000256" key="8">
    <source>
        <dbReference type="ARBA" id="ARBA00024235"/>
    </source>
</evidence>
<organism evidence="9 10">
    <name type="scientific">Halomonas elongata</name>
    <dbReference type="NCBI Taxonomy" id="2746"/>
    <lineage>
        <taxon>Bacteria</taxon>
        <taxon>Pseudomonadati</taxon>
        <taxon>Pseudomonadota</taxon>
        <taxon>Gammaproteobacteria</taxon>
        <taxon>Oceanospirillales</taxon>
        <taxon>Halomonadaceae</taxon>
        <taxon>Halomonas</taxon>
    </lineage>
</organism>
<dbReference type="GO" id="GO:0005886">
    <property type="term" value="C:plasma membrane"/>
    <property type="evidence" value="ECO:0007669"/>
    <property type="project" value="UniProtKB-SubCell"/>
</dbReference>
<keyword evidence="4" id="KW-1133">Transmembrane helix</keyword>
<evidence type="ECO:0000256" key="6">
    <source>
        <dbReference type="ARBA" id="ARBA00023186"/>
    </source>
</evidence>
<evidence type="ECO:0000256" key="4">
    <source>
        <dbReference type="ARBA" id="ARBA00022989"/>
    </source>
</evidence>
<gene>
    <name evidence="9" type="ORF">A8U91_02379</name>
</gene>
<comment type="subcellular location">
    <subcellularLocation>
        <location evidence="1">Cell membrane</location>
        <topology evidence="1">Single-pass type II membrane protein</topology>
    </subcellularLocation>
</comment>
<accession>A0A1B8P6Z6</accession>
<keyword evidence="5" id="KW-0472">Membrane</keyword>
<dbReference type="InterPro" id="IPR026039">
    <property type="entry name" value="YfgM"/>
</dbReference>
<evidence type="ECO:0000313" key="9">
    <source>
        <dbReference type="EMBL" id="OBX37999.1"/>
    </source>
</evidence>
<dbReference type="GO" id="GO:0044877">
    <property type="term" value="F:protein-containing complex binding"/>
    <property type="evidence" value="ECO:0007669"/>
    <property type="project" value="InterPro"/>
</dbReference>
<comment type="caution">
    <text evidence="9">The sequence shown here is derived from an EMBL/GenBank/DDBJ whole genome shotgun (WGS) entry which is preliminary data.</text>
</comment>
<evidence type="ECO:0000256" key="5">
    <source>
        <dbReference type="ARBA" id="ARBA00023136"/>
    </source>
</evidence>
<dbReference type="RefSeq" id="WP_065241098.1">
    <property type="nucleotide sequence ID" value="NZ_CP142770.1"/>
</dbReference>
<name>A0A1B8P6Z6_HALEL</name>
<dbReference type="Gene3D" id="1.25.40.10">
    <property type="entry name" value="Tetratricopeptide repeat domain"/>
    <property type="match status" value="1"/>
</dbReference>
<reference evidence="9 10" key="1">
    <citation type="submission" date="2016-06" db="EMBL/GenBank/DDBJ databases">
        <title>Genome sequence of halotolerant plant growth promoting strain of Halomonas elongata HEK1 isolated from salterns of Rann of Kutch, Gujarat, India.</title>
        <authorList>
            <person name="Gaba S."/>
            <person name="Singh R.N."/>
            <person name="Abrol S."/>
            <person name="Kaushik R."/>
            <person name="Saxena A.K."/>
        </authorList>
    </citation>
    <scope>NUCLEOTIDE SEQUENCE [LARGE SCALE GENOMIC DNA]</scope>
    <source>
        <strain evidence="9 10">HEK1</strain>
    </source>
</reference>
<comment type="similarity">
    <text evidence="7">Belongs to the YfgM family.</text>
</comment>
<dbReference type="PATRIC" id="fig|2746.7.peg.2440"/>
<evidence type="ECO:0000256" key="2">
    <source>
        <dbReference type="ARBA" id="ARBA00022475"/>
    </source>
</evidence>
<keyword evidence="3" id="KW-0812">Transmembrane</keyword>
<dbReference type="InterPro" id="IPR018704">
    <property type="entry name" value="SecYEG/CpoB_TPR"/>
</dbReference>
<dbReference type="EMBL" id="MAJD01000001">
    <property type="protein sequence ID" value="OBX37999.1"/>
    <property type="molecule type" value="Genomic_DNA"/>
</dbReference>
<proteinExistence type="inferred from homology"/>
<dbReference type="AlphaFoldDB" id="A0A1B8P6Z6"/>
<keyword evidence="2" id="KW-1003">Cell membrane</keyword>
<evidence type="ECO:0000256" key="1">
    <source>
        <dbReference type="ARBA" id="ARBA00004401"/>
    </source>
</evidence>
<dbReference type="Proteomes" id="UP000092504">
    <property type="component" value="Unassembled WGS sequence"/>
</dbReference>
<evidence type="ECO:0000256" key="7">
    <source>
        <dbReference type="ARBA" id="ARBA00024197"/>
    </source>
</evidence>
<dbReference type="PANTHER" id="PTHR38035">
    <property type="entry name" value="UPF0070 PROTEIN YFGM"/>
    <property type="match status" value="1"/>
</dbReference>